<name>A0A6B0UPS8_IXORI</name>
<proteinExistence type="predicted"/>
<sequence length="126" mass="14023">MPWAMAGVGASLANALHDPVLLAKWTAVVLLHPQRHAAVVERVVALSPHHDTVVLLVLGLTPQASIHHLNTANGARVAFNVPAPHRHSVPLLENKHFIRFLPVDLTIFLKVIFVCHFWRLKERGRL</sequence>
<dbReference type="EMBL" id="GIFC01009754">
    <property type="protein sequence ID" value="MXU91837.1"/>
    <property type="molecule type" value="Transcribed_RNA"/>
</dbReference>
<evidence type="ECO:0000313" key="1">
    <source>
        <dbReference type="EMBL" id="MXU91837.1"/>
    </source>
</evidence>
<protein>
    <submittedName>
        <fullName evidence="1">Putative secreted protein</fullName>
    </submittedName>
</protein>
<dbReference type="AlphaFoldDB" id="A0A6B0UPS8"/>
<reference evidence="1" key="1">
    <citation type="submission" date="2019-12" db="EMBL/GenBank/DDBJ databases">
        <title>An insight into the sialome of adult female Ixodes ricinus ticks feeding for 6 days.</title>
        <authorList>
            <person name="Perner J."/>
            <person name="Ribeiro J.M.C."/>
        </authorList>
    </citation>
    <scope>NUCLEOTIDE SEQUENCE</scope>
    <source>
        <strain evidence="1">Semi-engorged</strain>
        <tissue evidence="1">Salivary glands</tissue>
    </source>
</reference>
<organism evidence="1">
    <name type="scientific">Ixodes ricinus</name>
    <name type="common">Common tick</name>
    <name type="synonym">Acarus ricinus</name>
    <dbReference type="NCBI Taxonomy" id="34613"/>
    <lineage>
        <taxon>Eukaryota</taxon>
        <taxon>Metazoa</taxon>
        <taxon>Ecdysozoa</taxon>
        <taxon>Arthropoda</taxon>
        <taxon>Chelicerata</taxon>
        <taxon>Arachnida</taxon>
        <taxon>Acari</taxon>
        <taxon>Parasitiformes</taxon>
        <taxon>Ixodida</taxon>
        <taxon>Ixodoidea</taxon>
        <taxon>Ixodidae</taxon>
        <taxon>Ixodinae</taxon>
        <taxon>Ixodes</taxon>
    </lineage>
</organism>
<accession>A0A6B0UPS8</accession>